<dbReference type="AlphaFoldDB" id="A0A3M7R645"/>
<organism evidence="1 2">
    <name type="scientific">Brachionus plicatilis</name>
    <name type="common">Marine rotifer</name>
    <name type="synonym">Brachionus muelleri</name>
    <dbReference type="NCBI Taxonomy" id="10195"/>
    <lineage>
        <taxon>Eukaryota</taxon>
        <taxon>Metazoa</taxon>
        <taxon>Spiralia</taxon>
        <taxon>Gnathifera</taxon>
        <taxon>Rotifera</taxon>
        <taxon>Eurotatoria</taxon>
        <taxon>Monogononta</taxon>
        <taxon>Pseudotrocha</taxon>
        <taxon>Ploima</taxon>
        <taxon>Brachionidae</taxon>
        <taxon>Brachionus</taxon>
    </lineage>
</organism>
<reference evidence="1 2" key="1">
    <citation type="journal article" date="2018" name="Sci. Rep.">
        <title>Genomic signatures of local adaptation to the degree of environmental predictability in rotifers.</title>
        <authorList>
            <person name="Franch-Gras L."/>
            <person name="Hahn C."/>
            <person name="Garcia-Roger E.M."/>
            <person name="Carmona M.J."/>
            <person name="Serra M."/>
            <person name="Gomez A."/>
        </authorList>
    </citation>
    <scope>NUCLEOTIDE SEQUENCE [LARGE SCALE GENOMIC DNA]</scope>
    <source>
        <strain evidence="1">HYR1</strain>
    </source>
</reference>
<dbReference type="Proteomes" id="UP000276133">
    <property type="component" value="Unassembled WGS sequence"/>
</dbReference>
<dbReference type="EMBL" id="REGN01004183">
    <property type="protein sequence ID" value="RNA18718.1"/>
    <property type="molecule type" value="Genomic_DNA"/>
</dbReference>
<gene>
    <name evidence="1" type="ORF">BpHYR1_013700</name>
</gene>
<sequence>MYPMSSRLGELWFIYYWNNSCSQNWKKILIKQLKLGGLGKIWEIDESMFPKVKHLKVFIFKGKDLRRAHLGISDF</sequence>
<name>A0A3M7R645_BRAPC</name>
<proteinExistence type="predicted"/>
<comment type="caution">
    <text evidence="1">The sequence shown here is derived from an EMBL/GenBank/DDBJ whole genome shotgun (WGS) entry which is preliminary data.</text>
</comment>
<keyword evidence="2" id="KW-1185">Reference proteome</keyword>
<evidence type="ECO:0000313" key="1">
    <source>
        <dbReference type="EMBL" id="RNA18718.1"/>
    </source>
</evidence>
<protein>
    <submittedName>
        <fullName evidence="1">Uncharacterized protein</fullName>
    </submittedName>
</protein>
<evidence type="ECO:0000313" key="2">
    <source>
        <dbReference type="Proteomes" id="UP000276133"/>
    </source>
</evidence>
<accession>A0A3M7R645</accession>